<dbReference type="InterPro" id="IPR037232">
    <property type="entry name" value="NADH_quin_OxRdtase_su_C/D-like"/>
</dbReference>
<accession>A0ABZ0QSH3</accession>
<dbReference type="RefSeq" id="WP_318750898.1">
    <property type="nucleotide sequence ID" value="NZ_CP132508.1"/>
</dbReference>
<dbReference type="Gene3D" id="3.30.460.80">
    <property type="entry name" value="NADH:ubiquinone oxidoreductase, 30kDa subunit"/>
    <property type="match status" value="1"/>
</dbReference>
<dbReference type="InterPro" id="IPR010218">
    <property type="entry name" value="NADH_DH_suC"/>
</dbReference>
<keyword evidence="3 4" id="KW-0520">NAD</keyword>
<feature type="compositionally biased region" description="Basic and acidic residues" evidence="6">
    <location>
        <begin position="13"/>
        <end position="27"/>
    </location>
</feature>
<keyword evidence="3 5" id="KW-0874">Quinone</keyword>
<keyword evidence="2 3" id="KW-0813">Transport</keyword>
<evidence type="ECO:0000259" key="7">
    <source>
        <dbReference type="Pfam" id="PF00329"/>
    </source>
</evidence>
<dbReference type="PANTHER" id="PTHR10884">
    <property type="entry name" value="NADH DEHYDROGENASE UBIQUINONE IRON-SULFUR PROTEIN 3"/>
    <property type="match status" value="1"/>
</dbReference>
<dbReference type="PROSITE" id="PS00542">
    <property type="entry name" value="COMPLEX1_30K"/>
    <property type="match status" value="1"/>
</dbReference>
<keyword evidence="3 4" id="KW-1278">Translocase</keyword>
<keyword evidence="3" id="KW-0472">Membrane</keyword>
<dbReference type="InterPro" id="IPR001268">
    <property type="entry name" value="NADH_UbQ_OxRdtase_30kDa_su"/>
</dbReference>
<evidence type="ECO:0000313" key="9">
    <source>
        <dbReference type="Proteomes" id="UP001304683"/>
    </source>
</evidence>
<evidence type="ECO:0000256" key="2">
    <source>
        <dbReference type="ARBA" id="ARBA00022448"/>
    </source>
</evidence>
<evidence type="ECO:0000256" key="6">
    <source>
        <dbReference type="SAM" id="MobiDB-lite"/>
    </source>
</evidence>
<keyword evidence="9" id="KW-1185">Reference proteome</keyword>
<evidence type="ECO:0000256" key="3">
    <source>
        <dbReference type="HAMAP-Rule" id="MF_01357"/>
    </source>
</evidence>
<reference evidence="8 9" key="1">
    <citation type="submission" date="2023-08" db="EMBL/GenBank/DDBJ databases">
        <title>Genome sequence of Thermaerobacter compostii strain Ins1, a spore-forming filamentous bacterium isolated from a deep geothermal reservoir.</title>
        <authorList>
            <person name="Bregnard D."/>
            <person name="Gonzalez D."/>
            <person name="Junier P."/>
        </authorList>
    </citation>
    <scope>NUCLEOTIDE SEQUENCE [LARGE SCALE GENOMIC DNA]</scope>
    <source>
        <strain evidence="8 9">Ins1</strain>
    </source>
</reference>
<dbReference type="PANTHER" id="PTHR10884:SF14">
    <property type="entry name" value="NADH DEHYDROGENASE [UBIQUINONE] IRON-SULFUR PROTEIN 3, MITOCHONDRIAL"/>
    <property type="match status" value="1"/>
</dbReference>
<feature type="domain" description="NADH:ubiquinone oxidoreductase 30kDa subunit" evidence="7">
    <location>
        <begin position="88"/>
        <end position="205"/>
    </location>
</feature>
<dbReference type="NCBIfam" id="TIGR01961">
    <property type="entry name" value="NuoC_fam"/>
    <property type="match status" value="1"/>
</dbReference>
<evidence type="ECO:0000256" key="4">
    <source>
        <dbReference type="RuleBase" id="RU003456"/>
    </source>
</evidence>
<evidence type="ECO:0000313" key="8">
    <source>
        <dbReference type="EMBL" id="WPD19355.1"/>
    </source>
</evidence>
<dbReference type="EMBL" id="CP132508">
    <property type="protein sequence ID" value="WPD19355.1"/>
    <property type="molecule type" value="Genomic_DNA"/>
</dbReference>
<dbReference type="Proteomes" id="UP001304683">
    <property type="component" value="Chromosome"/>
</dbReference>
<comment type="subcellular location">
    <subcellularLocation>
        <location evidence="3">Cell membrane</location>
        <topology evidence="3">Peripheral membrane protein</topology>
        <orientation evidence="3">Cytoplasmic side</orientation>
    </subcellularLocation>
</comment>
<feature type="region of interest" description="Disordered" evidence="6">
    <location>
        <begin position="41"/>
        <end position="62"/>
    </location>
</feature>
<protein>
    <recommendedName>
        <fullName evidence="3">NADH-quinone oxidoreductase subunit C</fullName>
        <ecNumber evidence="3">7.1.1.-</ecNumber>
    </recommendedName>
    <alternativeName>
        <fullName evidence="3">NADH dehydrogenase I subunit C</fullName>
    </alternativeName>
    <alternativeName>
        <fullName evidence="3">NDH-1 subunit C</fullName>
    </alternativeName>
</protein>
<sequence>MAERSEAAPGQAGDDRPIHIHQDDKPLLEALPLPAEGTFVDPKAKKKAAAEGAGEEPATDPVVARLREAFPDVDFEPVAATADGCPIVTVPVDRWLEVARFLRDDPQLGFDYLSDLCGVDYKDALQVVYQLRGVGHRRRLTVKVNVGKDHPEVPSVVEVWPGAGWHEREAFDMFGIRFRGHPDLRRILMPPWTPDDVFPLRKDFVDRRPKRERKVRPR</sequence>
<gene>
    <name evidence="3" type="primary">nuoC</name>
    <name evidence="8" type="ORF">Q5761_01395</name>
</gene>
<dbReference type="InterPro" id="IPR020396">
    <property type="entry name" value="NADH_UbQ_OxRdtase_CS"/>
</dbReference>
<proteinExistence type="inferred from homology"/>
<name>A0ABZ0QSH3_9FIRM</name>
<comment type="similarity">
    <text evidence="1 3 4">Belongs to the complex I 30 kDa subunit family.</text>
</comment>
<comment type="subunit">
    <text evidence="3">NDH-1 is composed of 14 different subunits. Subunits NuoB, C, D, E, F, and G constitute the peripheral sector of the complex.</text>
</comment>
<keyword evidence="3" id="KW-1003">Cell membrane</keyword>
<dbReference type="EC" id="7.1.1.-" evidence="3"/>
<evidence type="ECO:0000256" key="5">
    <source>
        <dbReference type="RuleBase" id="RU003582"/>
    </source>
</evidence>
<comment type="function">
    <text evidence="3">NDH-1 shuttles electrons from NADH, via FMN and iron-sulfur (Fe-S) centers, to quinones in the respiratory chain. The immediate electron acceptor for the enzyme in this species is believed to be a menaquinone. Couples the redox reaction to proton translocation (for every two electrons transferred, four hydrogen ions are translocated across the cytoplasmic membrane), and thus conserves the redox energy in a proton gradient.</text>
</comment>
<feature type="region of interest" description="Disordered" evidence="6">
    <location>
        <begin position="1"/>
        <end position="27"/>
    </location>
</feature>
<dbReference type="Pfam" id="PF00329">
    <property type="entry name" value="Complex1_30kDa"/>
    <property type="match status" value="1"/>
</dbReference>
<comment type="catalytic activity">
    <reaction evidence="3 5">
        <text>a quinone + NADH + 5 H(+)(in) = a quinol + NAD(+) + 4 H(+)(out)</text>
        <dbReference type="Rhea" id="RHEA:57888"/>
        <dbReference type="ChEBI" id="CHEBI:15378"/>
        <dbReference type="ChEBI" id="CHEBI:24646"/>
        <dbReference type="ChEBI" id="CHEBI:57540"/>
        <dbReference type="ChEBI" id="CHEBI:57945"/>
        <dbReference type="ChEBI" id="CHEBI:132124"/>
    </reaction>
</comment>
<dbReference type="SUPFAM" id="SSF143243">
    <property type="entry name" value="Nqo5-like"/>
    <property type="match status" value="1"/>
</dbReference>
<dbReference type="HAMAP" id="MF_01357">
    <property type="entry name" value="NDH1_NuoC"/>
    <property type="match status" value="1"/>
</dbReference>
<evidence type="ECO:0000256" key="1">
    <source>
        <dbReference type="ARBA" id="ARBA00007569"/>
    </source>
</evidence>
<organism evidence="8 9">
    <name type="scientific">Thermaerobacter composti</name>
    <dbReference type="NCBI Taxonomy" id="554949"/>
    <lineage>
        <taxon>Bacteria</taxon>
        <taxon>Bacillati</taxon>
        <taxon>Bacillota</taxon>
        <taxon>Clostridia</taxon>
        <taxon>Eubacteriales</taxon>
        <taxon>Clostridiales Family XVII. Incertae Sedis</taxon>
        <taxon>Thermaerobacter</taxon>
    </lineage>
</organism>